<gene>
    <name evidence="1" type="ORF">S01H4_38342</name>
</gene>
<organism evidence="1">
    <name type="scientific">marine sediment metagenome</name>
    <dbReference type="NCBI Taxonomy" id="412755"/>
    <lineage>
        <taxon>unclassified sequences</taxon>
        <taxon>metagenomes</taxon>
        <taxon>ecological metagenomes</taxon>
    </lineage>
</organism>
<name>X1DJF0_9ZZZZ</name>
<dbReference type="AlphaFoldDB" id="X1DJF0"/>
<sequence>MHKILKVINTWIKVEQELLSNSTGIPTAESYHSGALSYLSKVVTLLEQHLTNQSSGWGKAQICLKCGSNL</sequence>
<accession>X1DJF0</accession>
<protein>
    <submittedName>
        <fullName evidence="1">Uncharacterized protein</fullName>
    </submittedName>
</protein>
<reference evidence="1" key="1">
    <citation type="journal article" date="2014" name="Front. Microbiol.">
        <title>High frequency of phylogenetically diverse reductive dehalogenase-homologous genes in deep subseafloor sedimentary metagenomes.</title>
        <authorList>
            <person name="Kawai M."/>
            <person name="Futagami T."/>
            <person name="Toyoda A."/>
            <person name="Takaki Y."/>
            <person name="Nishi S."/>
            <person name="Hori S."/>
            <person name="Arai W."/>
            <person name="Tsubouchi T."/>
            <person name="Morono Y."/>
            <person name="Uchiyama I."/>
            <person name="Ito T."/>
            <person name="Fujiyama A."/>
            <person name="Inagaki F."/>
            <person name="Takami H."/>
        </authorList>
    </citation>
    <scope>NUCLEOTIDE SEQUENCE</scope>
    <source>
        <strain evidence="1">Expedition CK06-06</strain>
    </source>
</reference>
<dbReference type="EMBL" id="BART01020672">
    <property type="protein sequence ID" value="GAH05144.1"/>
    <property type="molecule type" value="Genomic_DNA"/>
</dbReference>
<proteinExistence type="predicted"/>
<comment type="caution">
    <text evidence="1">The sequence shown here is derived from an EMBL/GenBank/DDBJ whole genome shotgun (WGS) entry which is preliminary data.</text>
</comment>
<feature type="non-terminal residue" evidence="1">
    <location>
        <position position="70"/>
    </location>
</feature>
<evidence type="ECO:0000313" key="1">
    <source>
        <dbReference type="EMBL" id="GAH05144.1"/>
    </source>
</evidence>